<dbReference type="Gene3D" id="2.60.450.10">
    <property type="entry name" value="Lipopolysaccharide (LPS) transport protein A like domain"/>
    <property type="match status" value="1"/>
</dbReference>
<dbReference type="Pfam" id="PF06835">
    <property type="entry name" value="LptC"/>
    <property type="match status" value="1"/>
</dbReference>
<evidence type="ECO:0000256" key="1">
    <source>
        <dbReference type="ARBA" id="ARBA00022475"/>
    </source>
</evidence>
<keyword evidence="5 6" id="KW-0472">Membrane</keyword>
<dbReference type="PANTHER" id="PTHR37481:SF1">
    <property type="entry name" value="LIPOPOLYSACCHARIDE EXPORT SYSTEM PROTEIN LPTC"/>
    <property type="match status" value="1"/>
</dbReference>
<evidence type="ECO:0000256" key="5">
    <source>
        <dbReference type="ARBA" id="ARBA00023136"/>
    </source>
</evidence>
<evidence type="ECO:0000313" key="8">
    <source>
        <dbReference type="Proteomes" id="UP000613113"/>
    </source>
</evidence>
<keyword evidence="2" id="KW-0997">Cell inner membrane</keyword>
<sequence length="214" mass="24462">MKTPITLDRARIWMAVATIAVIALGSFWLQNVIMRGDDDYQRNTARQEPDYYVEKFNFIKLSNNGKANYHVTGDSLVHLPRTDQYEIQHPLINSFDDQRTPITISAGRAVVEQKSDTTKPRREQDVVHLYDQVSVERPEGLNSRFMRLDTEYLMLMPDSDIIKTDKAVSLITANTDTTAVGLNANNARQEFELLSKVRVHIKKNAGHHSNSHDH</sequence>
<feature type="transmembrane region" description="Helical" evidence="6">
    <location>
        <begin position="12"/>
        <end position="29"/>
    </location>
</feature>
<dbReference type="Proteomes" id="UP000613113">
    <property type="component" value="Unassembled WGS sequence"/>
</dbReference>
<protein>
    <submittedName>
        <fullName evidence="7">LPS export ABC transporter periplasmic protein LptC</fullName>
    </submittedName>
</protein>
<keyword evidence="8" id="KW-1185">Reference proteome</keyword>
<evidence type="ECO:0000313" key="7">
    <source>
        <dbReference type="EMBL" id="MBC3884002.1"/>
    </source>
</evidence>
<gene>
    <name evidence="7" type="primary">lptC</name>
    <name evidence="7" type="ORF">H8K27_02540</name>
</gene>
<evidence type="ECO:0000256" key="4">
    <source>
        <dbReference type="ARBA" id="ARBA00022989"/>
    </source>
</evidence>
<reference evidence="7 8" key="1">
    <citation type="submission" date="2020-08" db="EMBL/GenBank/DDBJ databases">
        <title>Novel species isolated from subtropical streams in China.</title>
        <authorList>
            <person name="Lu H."/>
        </authorList>
    </citation>
    <scope>NUCLEOTIDE SEQUENCE [LARGE SCALE GENOMIC DNA]</scope>
    <source>
        <strain evidence="7 8">FT31W</strain>
    </source>
</reference>
<keyword evidence="3 6" id="KW-0812">Transmembrane</keyword>
<proteinExistence type="predicted"/>
<dbReference type="RefSeq" id="WP_186861622.1">
    <property type="nucleotide sequence ID" value="NZ_JACOGC010000001.1"/>
</dbReference>
<organism evidence="7 8">
    <name type="scientific">Undibacterium griseum</name>
    <dbReference type="NCBI Taxonomy" id="2762295"/>
    <lineage>
        <taxon>Bacteria</taxon>
        <taxon>Pseudomonadati</taxon>
        <taxon>Pseudomonadota</taxon>
        <taxon>Betaproteobacteria</taxon>
        <taxon>Burkholderiales</taxon>
        <taxon>Oxalobacteraceae</taxon>
        <taxon>Undibacterium</taxon>
    </lineage>
</organism>
<dbReference type="PANTHER" id="PTHR37481">
    <property type="entry name" value="LIPOPOLYSACCHARIDE EXPORT SYSTEM PROTEIN LPTC"/>
    <property type="match status" value="1"/>
</dbReference>
<dbReference type="InterPro" id="IPR010664">
    <property type="entry name" value="LipoPS_assembly_LptC-rel"/>
</dbReference>
<name>A0ABR6YJC4_9BURK</name>
<dbReference type="EMBL" id="JACOGC010000001">
    <property type="protein sequence ID" value="MBC3884002.1"/>
    <property type="molecule type" value="Genomic_DNA"/>
</dbReference>
<evidence type="ECO:0000256" key="2">
    <source>
        <dbReference type="ARBA" id="ARBA00022519"/>
    </source>
</evidence>
<keyword evidence="1" id="KW-1003">Cell membrane</keyword>
<accession>A0ABR6YJC4</accession>
<dbReference type="InterPro" id="IPR052363">
    <property type="entry name" value="LPS_export_LptC"/>
</dbReference>
<dbReference type="InterPro" id="IPR026265">
    <property type="entry name" value="LptC"/>
</dbReference>
<evidence type="ECO:0000256" key="3">
    <source>
        <dbReference type="ARBA" id="ARBA00022692"/>
    </source>
</evidence>
<evidence type="ECO:0000256" key="6">
    <source>
        <dbReference type="SAM" id="Phobius"/>
    </source>
</evidence>
<comment type="caution">
    <text evidence="7">The sequence shown here is derived from an EMBL/GenBank/DDBJ whole genome shotgun (WGS) entry which is preliminary data.</text>
</comment>
<dbReference type="NCBIfam" id="TIGR04409">
    <property type="entry name" value="LptC_YrbK"/>
    <property type="match status" value="1"/>
</dbReference>
<keyword evidence="4 6" id="KW-1133">Transmembrane helix</keyword>